<reference evidence="3 4" key="1">
    <citation type="submission" date="2021-05" db="EMBL/GenBank/DDBJ databases">
        <title>A novel Methanospirillum isolate from a pyrite-forming mixed culture.</title>
        <authorList>
            <person name="Bunk B."/>
            <person name="Sproer C."/>
            <person name="Spring S."/>
            <person name="Pester M."/>
        </authorList>
    </citation>
    <scope>NUCLEOTIDE SEQUENCE [LARGE SCALE GENOMIC DNA]</scope>
    <source>
        <strain evidence="3 4">J.3.6.1-F.2.7.3</strain>
    </source>
</reference>
<sequence>MLTDIITALIVLFLLALVIILVVESAAIIFWIPAVIITYAIISTCTIGIPLDSFGFDNQYIYPAGYESVKLPWHDIKIIKNTYEDIELVFNVRTSDRYALEYTFELQDHKWEPRLFASKYNCNTDNYVKQETKRLQPIVDRVMSQVSAQYYYYNGGEVTERIRAAIIPNLDLRGLTYNPSRYTTDNFRYVDWFSGGADMGKIDMMYICDEYSGMCNALGEAGISKGPDYYPPSSEYTEQPTPTPEPTPIYMQEGGVSSQEELNAIMDDIIANPDKYTTTE</sequence>
<organism evidence="3 4">
    <name type="scientific">Methanospirillum purgamenti</name>
    <dbReference type="NCBI Taxonomy" id="2834276"/>
    <lineage>
        <taxon>Archaea</taxon>
        <taxon>Methanobacteriati</taxon>
        <taxon>Methanobacteriota</taxon>
        <taxon>Stenosarchaea group</taxon>
        <taxon>Methanomicrobia</taxon>
        <taxon>Methanomicrobiales</taxon>
        <taxon>Methanospirillaceae</taxon>
        <taxon>Methanospirillum</taxon>
    </lineage>
</organism>
<protein>
    <submittedName>
        <fullName evidence="3">Uncharacterized protein</fullName>
    </submittedName>
</protein>
<feature type="compositionally biased region" description="Low complexity" evidence="1">
    <location>
        <begin position="231"/>
        <end position="240"/>
    </location>
</feature>
<accession>A0A8E7B092</accession>
<dbReference type="Proteomes" id="UP000680656">
    <property type="component" value="Chromosome"/>
</dbReference>
<dbReference type="RefSeq" id="WP_214418900.1">
    <property type="nucleotide sequence ID" value="NZ_CP075546.1"/>
</dbReference>
<feature type="transmembrane region" description="Helical" evidence="2">
    <location>
        <begin position="6"/>
        <end position="23"/>
    </location>
</feature>
<keyword evidence="2" id="KW-0472">Membrane</keyword>
<keyword evidence="2" id="KW-1133">Transmembrane helix</keyword>
<evidence type="ECO:0000256" key="1">
    <source>
        <dbReference type="SAM" id="MobiDB-lite"/>
    </source>
</evidence>
<keyword evidence="2" id="KW-0812">Transmembrane</keyword>
<feature type="transmembrane region" description="Helical" evidence="2">
    <location>
        <begin position="30"/>
        <end position="51"/>
    </location>
</feature>
<evidence type="ECO:0000313" key="3">
    <source>
        <dbReference type="EMBL" id="QVV88083.1"/>
    </source>
</evidence>
<dbReference type="AlphaFoldDB" id="A0A8E7B092"/>
<dbReference type="KEGG" id="mrtj:KHC33_12155"/>
<dbReference type="EMBL" id="CP075546">
    <property type="protein sequence ID" value="QVV88083.1"/>
    <property type="molecule type" value="Genomic_DNA"/>
</dbReference>
<feature type="region of interest" description="Disordered" evidence="1">
    <location>
        <begin position="226"/>
        <end position="252"/>
    </location>
</feature>
<dbReference type="GeneID" id="65097949"/>
<gene>
    <name evidence="3" type="ORF">KHC33_12155</name>
</gene>
<keyword evidence="4" id="KW-1185">Reference proteome</keyword>
<name>A0A8E7B092_9EURY</name>
<evidence type="ECO:0000256" key="2">
    <source>
        <dbReference type="SAM" id="Phobius"/>
    </source>
</evidence>
<evidence type="ECO:0000313" key="4">
    <source>
        <dbReference type="Proteomes" id="UP000680656"/>
    </source>
</evidence>
<proteinExistence type="predicted"/>